<organism evidence="2">
    <name type="scientific">Pseudomonas solani</name>
    <dbReference type="NCBI Taxonomy" id="2731552"/>
    <lineage>
        <taxon>Bacteria</taxon>
        <taxon>Pseudomonadati</taxon>
        <taxon>Pseudomonadota</taxon>
        <taxon>Gammaproteobacteria</taxon>
        <taxon>Pseudomonadales</taxon>
        <taxon>Pseudomonadaceae</taxon>
        <taxon>Pseudomonas</taxon>
    </lineage>
</organism>
<accession>A0AAU7Y0Y0</accession>
<gene>
    <name evidence="2" type="ORF">ABS648_26160</name>
</gene>
<dbReference type="RefSeq" id="WP_043246320.1">
    <property type="nucleotide sequence ID" value="NZ_CP158373.1"/>
</dbReference>
<proteinExistence type="predicted"/>
<dbReference type="AlphaFoldDB" id="A0AAU7Y0Y0"/>
<sequence>MLKIQALACVTILIAGHAIAEDNPSTLHRQLELMKGTSQDVAAPKQQPKLFSRQARTATGPTGTLTVGKMITYDMFNYLPYNDEPTDYSTTNVVFAGYSPAGPALGAASSELGILKDLLLAKNAKPFSNPFDPAINEICNIAVTTQSPIQGIIIGGVSIPLSLAYTSTSNGGSYTYYAIVPTGYSQAEAEQYHYQQKAFCTTFDSFNSTYPNGSTVSLTLVP</sequence>
<evidence type="ECO:0000256" key="1">
    <source>
        <dbReference type="SAM" id="SignalP"/>
    </source>
</evidence>
<feature type="signal peptide" evidence="1">
    <location>
        <begin position="1"/>
        <end position="20"/>
    </location>
</feature>
<name>A0AAU7Y0Y0_9PSED</name>
<feature type="chain" id="PRO_5043941563" evidence="1">
    <location>
        <begin position="21"/>
        <end position="222"/>
    </location>
</feature>
<keyword evidence="1" id="KW-0732">Signal</keyword>
<protein>
    <submittedName>
        <fullName evidence="2">Uncharacterized protein</fullName>
    </submittedName>
</protein>
<evidence type="ECO:0000313" key="2">
    <source>
        <dbReference type="EMBL" id="XBY63388.1"/>
    </source>
</evidence>
<dbReference type="EMBL" id="CP158373">
    <property type="protein sequence ID" value="XBY63388.1"/>
    <property type="molecule type" value="Genomic_DNA"/>
</dbReference>
<reference evidence="2" key="1">
    <citation type="submission" date="2023-08" db="EMBL/GenBank/DDBJ databases">
        <title>Increased levels of nutrients transform a symbiont into a lethal pathobiont.</title>
        <authorList>
            <person name="Lachnit T."/>
            <person name="Ulrich L."/>
            <person name="Willmer F.M."/>
            <person name="Hasenbein T."/>
            <person name="Steiner L.X."/>
            <person name="Wolters M."/>
            <person name="Herbst E.M."/>
            <person name="Deines P."/>
        </authorList>
    </citation>
    <scope>NUCLEOTIDE SEQUENCE</scope>
    <source>
        <strain evidence="2">T3</strain>
    </source>
</reference>